<comment type="caution">
    <text evidence="1">The sequence shown here is derived from an EMBL/GenBank/DDBJ whole genome shotgun (WGS) entry which is preliminary data.</text>
</comment>
<evidence type="ECO:0000313" key="1">
    <source>
        <dbReference type="EMBL" id="GBF03682.1"/>
    </source>
</evidence>
<protein>
    <recommendedName>
        <fullName evidence="3">Bacteriochlorophyll 4-vinyl reductase</fullName>
    </recommendedName>
</protein>
<evidence type="ECO:0000313" key="2">
    <source>
        <dbReference type="Proteomes" id="UP000236162"/>
    </source>
</evidence>
<dbReference type="EMBL" id="BDOR01000044">
    <property type="protein sequence ID" value="GBF03682.1"/>
    <property type="molecule type" value="Genomic_DNA"/>
</dbReference>
<reference evidence="1 2" key="1">
    <citation type="submission" date="2017-04" db="EMBL/GenBank/DDBJ databases">
        <title>In vitro and in silico characterization of Lactobacillus paraplantarum D2-1, a starter culture for soymilk fermentation.</title>
        <authorList>
            <person name="Endo A."/>
            <person name="Sasaki F."/>
            <person name="Maeno S."/>
            <person name="Kanesaki Y."/>
            <person name="Kubota E."/>
            <person name="Torres G.A."/>
            <person name="Tomita S."/>
            <person name="Nakagawa J."/>
        </authorList>
    </citation>
    <scope>NUCLEOTIDE SEQUENCE [LARGE SCALE GENOMIC DNA]</scope>
    <source>
        <strain evidence="1 2">D2-1</strain>
    </source>
</reference>
<gene>
    <name evidence="1" type="ORF">LPPLD21_03253</name>
</gene>
<sequence length="278" mass="30704">MAINKESVALNVLNESLKLPFIKVDRSDFLTKTFSNKIDDMPKLFKEGPQAFFSKEELDRIASNVINSNVLKSSSISFASGLPGGVAIAATIPADMAQFYGYSLKLAQEISYVYGYQDIWTNQDELTEDAKNTLILYLGIMFGVSSAGSTIRILSNKLALQALKQLPNKTLTKHLYFTILKKVLAIFGTKLTKATFAKGVSKVIPVVGGVLSGSMNYLSLKPMANKLKDELGKSVNYTQQDFEQDIKILNEEDVLVTEYEPNGTTTYDPSDINQIDKI</sequence>
<name>A0ABQ0NF74_9LACO</name>
<keyword evidence="2" id="KW-1185">Reference proteome</keyword>
<organism evidence="1 2">
    <name type="scientific">Lactiplantibacillus paraplantarum</name>
    <dbReference type="NCBI Taxonomy" id="60520"/>
    <lineage>
        <taxon>Bacteria</taxon>
        <taxon>Bacillati</taxon>
        <taxon>Bacillota</taxon>
        <taxon>Bacilli</taxon>
        <taxon>Lactobacillales</taxon>
        <taxon>Lactobacillaceae</taxon>
        <taxon>Lactiplantibacillus</taxon>
    </lineage>
</organism>
<proteinExistence type="predicted"/>
<dbReference type="RefSeq" id="WP_180992863.1">
    <property type="nucleotide sequence ID" value="NZ_BDOR01000044.1"/>
</dbReference>
<dbReference type="Proteomes" id="UP000236162">
    <property type="component" value="Unassembled WGS sequence"/>
</dbReference>
<evidence type="ECO:0008006" key="3">
    <source>
        <dbReference type="Google" id="ProtNLM"/>
    </source>
</evidence>
<accession>A0ABQ0NF74</accession>